<feature type="region of interest" description="Disordered" evidence="1">
    <location>
        <begin position="291"/>
        <end position="310"/>
    </location>
</feature>
<comment type="caution">
    <text evidence="3">The sequence shown here is derived from an EMBL/GenBank/DDBJ whole genome shotgun (WGS) entry which is preliminary data.</text>
</comment>
<evidence type="ECO:0000259" key="2">
    <source>
        <dbReference type="Pfam" id="PF14786"/>
    </source>
</evidence>
<proteinExistence type="predicted"/>
<feature type="region of interest" description="Disordered" evidence="1">
    <location>
        <begin position="571"/>
        <end position="607"/>
    </location>
</feature>
<feature type="domain" description="Tube Death" evidence="2">
    <location>
        <begin position="54"/>
        <end position="132"/>
    </location>
</feature>
<accession>A0ABD2XFS3</accession>
<dbReference type="Gene3D" id="1.10.533.10">
    <property type="entry name" value="Death Domain, Fas"/>
    <property type="match status" value="1"/>
</dbReference>
<evidence type="ECO:0000313" key="3">
    <source>
        <dbReference type="EMBL" id="KAL3403707.1"/>
    </source>
</evidence>
<evidence type="ECO:0000313" key="4">
    <source>
        <dbReference type="Proteomes" id="UP001627154"/>
    </source>
</evidence>
<evidence type="ECO:0000256" key="1">
    <source>
        <dbReference type="SAM" id="MobiDB-lite"/>
    </source>
</evidence>
<name>A0ABD2XFS3_9HYME</name>
<gene>
    <name evidence="3" type="ORF">TKK_003636</name>
</gene>
<reference evidence="3 4" key="1">
    <citation type="journal article" date="2024" name="bioRxiv">
        <title>A reference genome for Trichogramma kaykai: A tiny desert-dwelling parasitoid wasp with competing sex-ratio distorters.</title>
        <authorList>
            <person name="Culotta J."/>
            <person name="Lindsey A.R."/>
        </authorList>
    </citation>
    <scope>NUCLEOTIDE SEQUENCE [LARGE SCALE GENOMIC DNA]</scope>
    <source>
        <strain evidence="3 4">KSX58</strain>
    </source>
</reference>
<organism evidence="3 4">
    <name type="scientific">Trichogramma kaykai</name>
    <dbReference type="NCBI Taxonomy" id="54128"/>
    <lineage>
        <taxon>Eukaryota</taxon>
        <taxon>Metazoa</taxon>
        <taxon>Ecdysozoa</taxon>
        <taxon>Arthropoda</taxon>
        <taxon>Hexapoda</taxon>
        <taxon>Insecta</taxon>
        <taxon>Pterygota</taxon>
        <taxon>Neoptera</taxon>
        <taxon>Endopterygota</taxon>
        <taxon>Hymenoptera</taxon>
        <taxon>Apocrita</taxon>
        <taxon>Proctotrupomorpha</taxon>
        <taxon>Chalcidoidea</taxon>
        <taxon>Trichogrammatidae</taxon>
        <taxon>Trichogramma</taxon>
    </lineage>
</organism>
<feature type="region of interest" description="Disordered" evidence="1">
    <location>
        <begin position="423"/>
        <end position="461"/>
    </location>
</feature>
<dbReference type="Pfam" id="PF14786">
    <property type="entry name" value="Death_2"/>
    <property type="match status" value="1"/>
</dbReference>
<dbReference type="Proteomes" id="UP001627154">
    <property type="component" value="Unassembled WGS sequence"/>
</dbReference>
<feature type="compositionally biased region" description="Low complexity" evidence="1">
    <location>
        <begin position="640"/>
        <end position="652"/>
    </location>
</feature>
<dbReference type="InterPro" id="IPR029397">
    <property type="entry name" value="Tube_Death"/>
</dbReference>
<feature type="compositionally biased region" description="Basic and acidic residues" evidence="1">
    <location>
        <begin position="423"/>
        <end position="447"/>
    </location>
</feature>
<feature type="region of interest" description="Disordered" evidence="1">
    <location>
        <begin position="640"/>
        <end position="662"/>
    </location>
</feature>
<protein>
    <recommendedName>
        <fullName evidence="2">Tube Death domain-containing protein</fullName>
    </recommendedName>
</protein>
<dbReference type="InterPro" id="IPR011029">
    <property type="entry name" value="DEATH-like_dom_sf"/>
</dbReference>
<sequence>MDESSQPVQAQITPDTEIRKLRPSELNKIAWHLTTLDSWKRLMLDSSCEEENLFNLDQVRCIEQESKLKQISAAEIFLNEWSTWGKKRPTCQQLMSMCIKMQNYRAADYLADILKTNKPPRPETGPAAPVDMTEFEEKLKLMKLINDQQKLPTSHVEKSPKNNNEITTEQSLAIVKSIFNFQQATPKPKGLKLTNKPEEKKPRIVKPKVHEVFPEPDDEEVEGIKYLLEQPILTDLIKLSNVNLSAADNLKGNMIPSLSDFMKFSNLPMNIPQNLENDFSKRPAVASITPKKEMSTADTNIQTPSSPEDDSSIIRSIIDILELPEEVLNEVDTRDIPLFVLEEEKEEPKDVPGGTLQVLTPEQRNAAKEYNELFDPDVPLSLIEERWRSANVASESLIQKTIERLQDCREADKFEQEMLSVRKEHNRKISEKNALKSNALKENEKLNPDNNSLSQEEEKELSDIKVRTRGRRLREEFFKSLLSNKSTNKMSMFSYVSPDLINQILDSVDNETKKLSINHEKNLIKQDKKNQKQEFFKSPILDESKDTCIKSNNFSPFSYIPLDGEQRTLDSNEREMKEPSQKKSRENHSHRTNGYTSPSSSPSTDRPNEMFILEKMLAKSISFQKKMAHEKQIMAEALNSHGSNASSISAQSPSPPRQNYKEKNAGEFPLCVIDEAKEVSIFSDALSPNPHHYLATQNKKDNKDIIDEIDGISLKESSKSKNVQSISEFKMDPDPDLLPDLSADTSDISRVDIPNITIQGPTSSESEFPLSSVSCDVTHSPSKHSKEVAETILHNQNHSSEEIDEEFLPVIIQNFNKNILRK</sequence>
<dbReference type="SUPFAM" id="SSF47986">
    <property type="entry name" value="DEATH domain"/>
    <property type="match status" value="1"/>
</dbReference>
<dbReference type="EMBL" id="JBJJXI010000029">
    <property type="protein sequence ID" value="KAL3403707.1"/>
    <property type="molecule type" value="Genomic_DNA"/>
</dbReference>
<keyword evidence="4" id="KW-1185">Reference proteome</keyword>
<feature type="compositionally biased region" description="Basic and acidic residues" evidence="1">
    <location>
        <begin position="571"/>
        <end position="589"/>
    </location>
</feature>
<dbReference type="AlphaFoldDB" id="A0ABD2XFS3"/>